<comment type="catalytic activity">
    <reaction evidence="16 17">
        <text>di-trans,octa-cis-undecaprenyl diphosphate + H2O = di-trans,octa-cis-undecaprenyl phosphate + phosphate + H(+)</text>
        <dbReference type="Rhea" id="RHEA:28094"/>
        <dbReference type="ChEBI" id="CHEBI:15377"/>
        <dbReference type="ChEBI" id="CHEBI:15378"/>
        <dbReference type="ChEBI" id="CHEBI:43474"/>
        <dbReference type="ChEBI" id="CHEBI:58405"/>
        <dbReference type="ChEBI" id="CHEBI:60392"/>
        <dbReference type="EC" id="3.6.1.27"/>
    </reaction>
</comment>
<keyword evidence="6 17" id="KW-0812">Transmembrane</keyword>
<dbReference type="HAMAP" id="MF_01006">
    <property type="entry name" value="Undec_diphosphatase"/>
    <property type="match status" value="1"/>
</dbReference>
<feature type="transmembrane region" description="Helical" evidence="17">
    <location>
        <begin position="243"/>
        <end position="262"/>
    </location>
</feature>
<comment type="similarity">
    <text evidence="2 17">Belongs to the UppP family.</text>
</comment>
<keyword evidence="19" id="KW-1185">Reference proteome</keyword>
<evidence type="ECO:0000256" key="8">
    <source>
        <dbReference type="ARBA" id="ARBA00022960"/>
    </source>
</evidence>
<evidence type="ECO:0000256" key="10">
    <source>
        <dbReference type="ARBA" id="ARBA00022989"/>
    </source>
</evidence>
<reference evidence="18 19" key="1">
    <citation type="journal article" date="2023" name="ISME J.">
        <title>Thermophilic Dehalococcoidia with unusual traits shed light on an unexpected past.</title>
        <authorList>
            <person name="Palmer M."/>
            <person name="Covington J.K."/>
            <person name="Zhou E.M."/>
            <person name="Thomas S.C."/>
            <person name="Habib N."/>
            <person name="Seymour C.O."/>
            <person name="Lai D."/>
            <person name="Johnston J."/>
            <person name="Hashimi A."/>
            <person name="Jiao J.Y."/>
            <person name="Muok A.R."/>
            <person name="Liu L."/>
            <person name="Xian W.D."/>
            <person name="Zhi X.Y."/>
            <person name="Li M.M."/>
            <person name="Silva L.P."/>
            <person name="Bowen B.P."/>
            <person name="Louie K."/>
            <person name="Briegel A."/>
            <person name="Pett-Ridge J."/>
            <person name="Weber P.K."/>
            <person name="Tocheva E.I."/>
            <person name="Woyke T."/>
            <person name="Northen T.R."/>
            <person name="Mayali X."/>
            <person name="Li W.J."/>
            <person name="Hedlund B.P."/>
        </authorList>
    </citation>
    <scope>NUCLEOTIDE SEQUENCE [LARGE SCALE GENOMIC DNA]</scope>
    <source>
        <strain evidence="18 19">YIM 72310</strain>
    </source>
</reference>
<keyword evidence="8 17" id="KW-0133">Cell shape</keyword>
<evidence type="ECO:0000256" key="17">
    <source>
        <dbReference type="HAMAP-Rule" id="MF_01006"/>
    </source>
</evidence>
<evidence type="ECO:0000256" key="4">
    <source>
        <dbReference type="ARBA" id="ARBA00021581"/>
    </source>
</evidence>
<evidence type="ECO:0000256" key="7">
    <source>
        <dbReference type="ARBA" id="ARBA00022801"/>
    </source>
</evidence>
<dbReference type="Proteomes" id="UP001212803">
    <property type="component" value="Chromosome"/>
</dbReference>
<evidence type="ECO:0000256" key="13">
    <source>
        <dbReference type="ARBA" id="ARBA00023316"/>
    </source>
</evidence>
<evidence type="ECO:0000256" key="5">
    <source>
        <dbReference type="ARBA" id="ARBA00022475"/>
    </source>
</evidence>
<protein>
    <recommendedName>
        <fullName evidence="4 17">Undecaprenyl-diphosphatase</fullName>
        <ecNumber evidence="3 17">3.6.1.27</ecNumber>
    </recommendedName>
    <alternativeName>
        <fullName evidence="15 17">Bacitracin resistance protein</fullName>
    </alternativeName>
    <alternativeName>
        <fullName evidence="14 17">Undecaprenyl pyrophosphate phosphatase</fullName>
    </alternativeName>
</protein>
<keyword evidence="11 17" id="KW-0472">Membrane</keyword>
<dbReference type="EMBL" id="CP115149">
    <property type="protein sequence ID" value="WBL36125.1"/>
    <property type="molecule type" value="Genomic_DNA"/>
</dbReference>
<feature type="transmembrane region" description="Helical" evidence="17">
    <location>
        <begin position="31"/>
        <end position="49"/>
    </location>
</feature>
<evidence type="ECO:0000256" key="16">
    <source>
        <dbReference type="ARBA" id="ARBA00047594"/>
    </source>
</evidence>
<feature type="transmembrane region" description="Helical" evidence="17">
    <location>
        <begin position="211"/>
        <end position="231"/>
    </location>
</feature>
<keyword evidence="9 17" id="KW-0573">Peptidoglycan synthesis</keyword>
<keyword evidence="7 17" id="KW-0378">Hydrolase</keyword>
<name>A0ABY7M6G8_9CHLR</name>
<evidence type="ECO:0000256" key="12">
    <source>
        <dbReference type="ARBA" id="ARBA00023251"/>
    </source>
</evidence>
<proteinExistence type="inferred from homology"/>
<keyword evidence="5 17" id="KW-1003">Cell membrane</keyword>
<keyword evidence="12 17" id="KW-0046">Antibiotic resistance</keyword>
<comment type="function">
    <text evidence="17">Catalyzes the dephosphorylation of undecaprenyl diphosphate (UPP). Confers resistance to bacitracin.</text>
</comment>
<keyword evidence="13 17" id="KW-0961">Cell wall biogenesis/degradation</keyword>
<evidence type="ECO:0000256" key="3">
    <source>
        <dbReference type="ARBA" id="ARBA00012374"/>
    </source>
</evidence>
<feature type="transmembrane region" description="Helical" evidence="17">
    <location>
        <begin position="79"/>
        <end position="97"/>
    </location>
</feature>
<evidence type="ECO:0000256" key="9">
    <source>
        <dbReference type="ARBA" id="ARBA00022984"/>
    </source>
</evidence>
<evidence type="ECO:0000256" key="6">
    <source>
        <dbReference type="ARBA" id="ARBA00022692"/>
    </source>
</evidence>
<feature type="transmembrane region" description="Helical" evidence="17">
    <location>
        <begin position="181"/>
        <end position="199"/>
    </location>
</feature>
<dbReference type="Pfam" id="PF02673">
    <property type="entry name" value="BacA"/>
    <property type="match status" value="1"/>
</dbReference>
<comment type="miscellaneous">
    <text evidence="17">Bacitracin is thought to be involved in the inhibition of peptidoglycan synthesis by sequestering undecaprenyl diphosphate, thereby reducing the pool of lipid carrier available.</text>
</comment>
<evidence type="ECO:0000313" key="19">
    <source>
        <dbReference type="Proteomes" id="UP001212803"/>
    </source>
</evidence>
<accession>A0ABY7M6G8</accession>
<sequence>MQGVAEFLPISSSGHLILVPALFGWEDQGLAFDVGLHGGTLLALLAYFWRDWYVMFRTGLADLVRHGARVAAWRTDTRLLWLLAVGSVPAAVAGLLFDSWIESHVRQPWLVAIMLALMGTVMLAADSLAPKRRPMASVGIRDALYIGVGQAFALIPGVSRSGATVTVALARGLRREDAVRFAFLLGTPAFVGALLLKSADLAALSGAEARQMVVGFVTSAVVGFAAIHFLLRWVRTRSLLVFVLYRYAVAIITLAIGAYRIAG</sequence>
<evidence type="ECO:0000256" key="1">
    <source>
        <dbReference type="ARBA" id="ARBA00004651"/>
    </source>
</evidence>
<feature type="transmembrane region" description="Helical" evidence="17">
    <location>
        <begin position="109"/>
        <end position="129"/>
    </location>
</feature>
<dbReference type="EC" id="3.6.1.27" evidence="3 17"/>
<dbReference type="PANTHER" id="PTHR30622:SF4">
    <property type="entry name" value="UNDECAPRENYL-DIPHOSPHATASE"/>
    <property type="match status" value="1"/>
</dbReference>
<evidence type="ECO:0000256" key="11">
    <source>
        <dbReference type="ARBA" id="ARBA00023136"/>
    </source>
</evidence>
<gene>
    <name evidence="17" type="primary">uppP</name>
    <name evidence="18" type="ORF">O0235_00420</name>
</gene>
<dbReference type="InterPro" id="IPR003824">
    <property type="entry name" value="UppP"/>
</dbReference>
<evidence type="ECO:0000256" key="14">
    <source>
        <dbReference type="ARBA" id="ARBA00032707"/>
    </source>
</evidence>
<evidence type="ECO:0000256" key="2">
    <source>
        <dbReference type="ARBA" id="ARBA00010621"/>
    </source>
</evidence>
<dbReference type="PANTHER" id="PTHR30622">
    <property type="entry name" value="UNDECAPRENYL-DIPHOSPHATASE"/>
    <property type="match status" value="1"/>
</dbReference>
<evidence type="ECO:0000256" key="15">
    <source>
        <dbReference type="ARBA" id="ARBA00032932"/>
    </source>
</evidence>
<dbReference type="RefSeq" id="WP_270056650.1">
    <property type="nucleotide sequence ID" value="NZ_CP115149.1"/>
</dbReference>
<evidence type="ECO:0000313" key="18">
    <source>
        <dbReference type="EMBL" id="WBL36125.1"/>
    </source>
</evidence>
<comment type="subcellular location">
    <subcellularLocation>
        <location evidence="1 17">Cell membrane</location>
        <topology evidence="1 17">Multi-pass membrane protein</topology>
    </subcellularLocation>
</comment>
<keyword evidence="10 17" id="KW-1133">Transmembrane helix</keyword>
<organism evidence="18 19">
    <name type="scientific">Tepidiforma flava</name>
    <dbReference type="NCBI Taxonomy" id="3004094"/>
    <lineage>
        <taxon>Bacteria</taxon>
        <taxon>Bacillati</taxon>
        <taxon>Chloroflexota</taxon>
        <taxon>Tepidiformia</taxon>
        <taxon>Tepidiformales</taxon>
        <taxon>Tepidiformaceae</taxon>
        <taxon>Tepidiforma</taxon>
    </lineage>
</organism>